<evidence type="ECO:0000313" key="3">
    <source>
        <dbReference type="Proteomes" id="UP000029120"/>
    </source>
</evidence>
<gene>
    <name evidence="2" type="ordered locus">AALP_Aa8g372000</name>
</gene>
<dbReference type="PANTHER" id="PTHR35319:SF2">
    <property type="entry name" value="YCF54"/>
    <property type="match status" value="1"/>
</dbReference>
<name>A0A087GBV1_ARAAL</name>
<keyword evidence="3" id="KW-1185">Reference proteome</keyword>
<dbReference type="PANTHER" id="PTHR35319">
    <property type="match status" value="1"/>
</dbReference>
<reference evidence="3" key="1">
    <citation type="journal article" date="2015" name="Nat. Plants">
        <title>Genome expansion of Arabis alpina linked with retrotransposition and reduced symmetric DNA methylation.</title>
        <authorList>
            <person name="Willing E.M."/>
            <person name="Rawat V."/>
            <person name="Mandakova T."/>
            <person name="Maumus F."/>
            <person name="James G.V."/>
            <person name="Nordstroem K.J."/>
            <person name="Becker C."/>
            <person name="Warthmann N."/>
            <person name="Chica C."/>
            <person name="Szarzynska B."/>
            <person name="Zytnicki M."/>
            <person name="Albani M.C."/>
            <person name="Kiefer C."/>
            <person name="Bergonzi S."/>
            <person name="Castaings L."/>
            <person name="Mateos J.L."/>
            <person name="Berns M.C."/>
            <person name="Bujdoso N."/>
            <person name="Piofczyk T."/>
            <person name="de Lorenzo L."/>
            <person name="Barrero-Sicilia C."/>
            <person name="Mateos I."/>
            <person name="Piednoel M."/>
            <person name="Hagmann J."/>
            <person name="Chen-Min-Tao R."/>
            <person name="Iglesias-Fernandez R."/>
            <person name="Schuster S.C."/>
            <person name="Alonso-Blanco C."/>
            <person name="Roudier F."/>
            <person name="Carbonero P."/>
            <person name="Paz-Ares J."/>
            <person name="Davis S.J."/>
            <person name="Pecinka A."/>
            <person name="Quesneville H."/>
            <person name="Colot V."/>
            <person name="Lysak M.A."/>
            <person name="Weigel D."/>
            <person name="Coupland G."/>
            <person name="Schneeberger K."/>
        </authorList>
    </citation>
    <scope>NUCLEOTIDE SEQUENCE [LARGE SCALE GENOMIC DNA]</scope>
    <source>
        <strain evidence="3">cv. Pajares</strain>
    </source>
</reference>
<dbReference type="Gene3D" id="3.30.70.1860">
    <property type="entry name" value="Uncharacterised protein family Ycf54"/>
    <property type="match status" value="1"/>
</dbReference>
<evidence type="ECO:0000256" key="1">
    <source>
        <dbReference type="ARBA" id="ARBA00043978"/>
    </source>
</evidence>
<accession>A0A087GBV1</accession>
<proteinExistence type="inferred from homology"/>
<comment type="similarity">
    <text evidence="1">Belongs to the ycf54 family.</text>
</comment>
<dbReference type="InterPro" id="IPR038409">
    <property type="entry name" value="Ycf54-like_sf"/>
</dbReference>
<dbReference type="OrthoDB" id="5200at2759"/>
<dbReference type="Proteomes" id="UP000029120">
    <property type="component" value="Chromosome 8"/>
</dbReference>
<sequence length="87" mass="10574">MVTYYNITIFTFLQRDLYAANINDAKPLVLNGGSIHFENVHFRYGESTKYYFLVANAKFMLDEEEHVQDQLFERLRHYREREKELDF</sequence>
<dbReference type="InterPro" id="IPR019616">
    <property type="entry name" value="Ycf54"/>
</dbReference>
<organism evidence="2 3">
    <name type="scientific">Arabis alpina</name>
    <name type="common">Alpine rock-cress</name>
    <dbReference type="NCBI Taxonomy" id="50452"/>
    <lineage>
        <taxon>Eukaryota</taxon>
        <taxon>Viridiplantae</taxon>
        <taxon>Streptophyta</taxon>
        <taxon>Embryophyta</taxon>
        <taxon>Tracheophyta</taxon>
        <taxon>Spermatophyta</taxon>
        <taxon>Magnoliopsida</taxon>
        <taxon>eudicotyledons</taxon>
        <taxon>Gunneridae</taxon>
        <taxon>Pentapetalae</taxon>
        <taxon>rosids</taxon>
        <taxon>malvids</taxon>
        <taxon>Brassicales</taxon>
        <taxon>Brassicaceae</taxon>
        <taxon>Arabideae</taxon>
        <taxon>Arabis</taxon>
    </lineage>
</organism>
<protein>
    <submittedName>
        <fullName evidence="2">Uncharacterized protein</fullName>
    </submittedName>
</protein>
<evidence type="ECO:0000313" key="2">
    <source>
        <dbReference type="EMBL" id="KFK27353.1"/>
    </source>
</evidence>
<dbReference type="AlphaFoldDB" id="A0A087GBV1"/>
<dbReference type="Gramene" id="KFK27353">
    <property type="protein sequence ID" value="KFK27353"/>
    <property type="gene ID" value="AALP_AA8G372000"/>
</dbReference>
<dbReference type="EMBL" id="CM002876">
    <property type="protein sequence ID" value="KFK27353.1"/>
    <property type="molecule type" value="Genomic_DNA"/>
</dbReference>
<dbReference type="Pfam" id="PF10674">
    <property type="entry name" value="Ycf54"/>
    <property type="match status" value="1"/>
</dbReference>